<dbReference type="GO" id="GO:0005634">
    <property type="term" value="C:nucleus"/>
    <property type="evidence" value="ECO:0000318"/>
    <property type="project" value="GO_Central"/>
</dbReference>
<dbReference type="Proteomes" id="UP000006729">
    <property type="component" value="Chromosome 6"/>
</dbReference>
<gene>
    <name evidence="2" type="ORF">POPTR_006G100700</name>
</gene>
<reference evidence="2 3" key="1">
    <citation type="journal article" date="2006" name="Science">
        <title>The genome of black cottonwood, Populus trichocarpa (Torr. &amp; Gray).</title>
        <authorList>
            <person name="Tuskan G.A."/>
            <person name="Difazio S."/>
            <person name="Jansson S."/>
            <person name="Bohlmann J."/>
            <person name="Grigoriev I."/>
            <person name="Hellsten U."/>
            <person name="Putnam N."/>
            <person name="Ralph S."/>
            <person name="Rombauts S."/>
            <person name="Salamov A."/>
            <person name="Schein J."/>
            <person name="Sterck L."/>
            <person name="Aerts A."/>
            <person name="Bhalerao R.R."/>
            <person name="Bhalerao R.P."/>
            <person name="Blaudez D."/>
            <person name="Boerjan W."/>
            <person name="Brun A."/>
            <person name="Brunner A."/>
            <person name="Busov V."/>
            <person name="Campbell M."/>
            <person name="Carlson J."/>
            <person name="Chalot M."/>
            <person name="Chapman J."/>
            <person name="Chen G.L."/>
            <person name="Cooper D."/>
            <person name="Coutinho P.M."/>
            <person name="Couturier J."/>
            <person name="Covert S."/>
            <person name="Cronk Q."/>
            <person name="Cunningham R."/>
            <person name="Davis J."/>
            <person name="Degroeve S."/>
            <person name="Dejardin A."/>
            <person name="Depamphilis C."/>
            <person name="Detter J."/>
            <person name="Dirks B."/>
            <person name="Dubchak I."/>
            <person name="Duplessis S."/>
            <person name="Ehlting J."/>
            <person name="Ellis B."/>
            <person name="Gendler K."/>
            <person name="Goodstein D."/>
            <person name="Gribskov M."/>
            <person name="Grimwood J."/>
            <person name="Groover A."/>
            <person name="Gunter L."/>
            <person name="Hamberger B."/>
            <person name="Heinze B."/>
            <person name="Helariutta Y."/>
            <person name="Henrissat B."/>
            <person name="Holligan D."/>
            <person name="Holt R."/>
            <person name="Huang W."/>
            <person name="Islam-Faridi N."/>
            <person name="Jones S."/>
            <person name="Jones-Rhoades M."/>
            <person name="Jorgensen R."/>
            <person name="Joshi C."/>
            <person name="Kangasjarvi J."/>
            <person name="Karlsson J."/>
            <person name="Kelleher C."/>
            <person name="Kirkpatrick R."/>
            <person name="Kirst M."/>
            <person name="Kohler A."/>
            <person name="Kalluri U."/>
            <person name="Larimer F."/>
            <person name="Leebens-Mack J."/>
            <person name="Leple J.C."/>
            <person name="Locascio P."/>
            <person name="Lou Y."/>
            <person name="Lucas S."/>
            <person name="Martin F."/>
            <person name="Montanini B."/>
            <person name="Napoli C."/>
            <person name="Nelson D.R."/>
            <person name="Nelson C."/>
            <person name="Nieminen K."/>
            <person name="Nilsson O."/>
            <person name="Pereda V."/>
            <person name="Peter G."/>
            <person name="Philippe R."/>
            <person name="Pilate G."/>
            <person name="Poliakov A."/>
            <person name="Razumovskaya J."/>
            <person name="Richardson P."/>
            <person name="Rinaldi C."/>
            <person name="Ritland K."/>
            <person name="Rouze P."/>
            <person name="Ryaboy D."/>
            <person name="Schmutz J."/>
            <person name="Schrader J."/>
            <person name="Segerman B."/>
            <person name="Shin H."/>
            <person name="Siddiqui A."/>
            <person name="Sterky F."/>
            <person name="Terry A."/>
            <person name="Tsai C.J."/>
            <person name="Uberbacher E."/>
            <person name="Unneberg P."/>
            <person name="Vahala J."/>
            <person name="Wall K."/>
            <person name="Wessler S."/>
            <person name="Yang G."/>
            <person name="Yin T."/>
            <person name="Douglas C."/>
            <person name="Marra M."/>
            <person name="Sandberg G."/>
            <person name="Van de Peer Y."/>
            <person name="Rokhsar D."/>
        </authorList>
    </citation>
    <scope>NUCLEOTIDE SEQUENCE [LARGE SCALE GENOMIC DNA]</scope>
    <source>
        <strain evidence="3">cv. Nisqually</strain>
    </source>
</reference>
<dbReference type="AlphaFoldDB" id="B9HCX0"/>
<dbReference type="KEGG" id="pop:7487321"/>
<name>B9HCX0_POPTR</name>
<keyword evidence="3" id="KW-1185">Reference proteome</keyword>
<sequence>MATITSTIVGAKVTLTFEMLPLCTIGEVKQKITERTNLNRNRLTLRGGHNLEELEDYRTLEECRYRGEATIHLDVSPLSGNPEFDIAVGLPNNDWKAMKVRETTTVAELKDKIMERWGIPTCRMTLTRLDTTMEEDSSSLIDYYISLMGVIRVLEHETKEVVESEEGGET</sequence>
<dbReference type="InterPro" id="IPR000626">
    <property type="entry name" value="Ubiquitin-like_dom"/>
</dbReference>
<dbReference type="InterPro" id="IPR029071">
    <property type="entry name" value="Ubiquitin-like_domsf"/>
</dbReference>
<dbReference type="OrthoDB" id="851491at2759"/>
<dbReference type="Pfam" id="PF00240">
    <property type="entry name" value="ubiquitin"/>
    <property type="match status" value="2"/>
</dbReference>
<dbReference type="GO" id="GO:0005737">
    <property type="term" value="C:cytoplasm"/>
    <property type="evidence" value="ECO:0000318"/>
    <property type="project" value="GO_Central"/>
</dbReference>
<dbReference type="PROSITE" id="PS50053">
    <property type="entry name" value="UBIQUITIN_2"/>
    <property type="match status" value="2"/>
</dbReference>
<dbReference type="CDD" id="cd17039">
    <property type="entry name" value="Ubl_ubiquitin_like"/>
    <property type="match status" value="2"/>
</dbReference>
<dbReference type="SUPFAM" id="SSF54236">
    <property type="entry name" value="Ubiquitin-like"/>
    <property type="match status" value="2"/>
</dbReference>
<dbReference type="GO" id="GO:0031386">
    <property type="term" value="F:protein tag activity"/>
    <property type="evidence" value="ECO:0000318"/>
    <property type="project" value="GO_Central"/>
</dbReference>
<dbReference type="SMART" id="SM00213">
    <property type="entry name" value="UBQ"/>
    <property type="match status" value="2"/>
</dbReference>
<feature type="domain" description="Ubiquitin-like" evidence="1">
    <location>
        <begin position="84"/>
        <end position="160"/>
    </location>
</feature>
<dbReference type="Gene3D" id="3.10.20.90">
    <property type="entry name" value="Phosphatidylinositol 3-kinase Catalytic Subunit, Chain A, domain 1"/>
    <property type="match status" value="2"/>
</dbReference>
<dbReference type="STRING" id="3694.B9HCX0"/>
<dbReference type="EMBL" id="CM009295">
    <property type="protein sequence ID" value="PNT30810.1"/>
    <property type="molecule type" value="Genomic_DNA"/>
</dbReference>
<dbReference type="InParanoid" id="B9HCX0"/>
<dbReference type="GO" id="GO:0019941">
    <property type="term" value="P:modification-dependent protein catabolic process"/>
    <property type="evidence" value="ECO:0000318"/>
    <property type="project" value="GO_Central"/>
</dbReference>
<proteinExistence type="predicted"/>
<dbReference type="Gramene" id="Potri.006G100700.1.v4.1">
    <property type="protein sequence ID" value="Potri.006G100700.1.v4.1"/>
    <property type="gene ID" value="Potri.006G100700.v4.1"/>
</dbReference>
<dbReference type="GO" id="GO:0016567">
    <property type="term" value="P:protein ubiquitination"/>
    <property type="evidence" value="ECO:0000318"/>
    <property type="project" value="GO_Central"/>
</dbReference>
<accession>B9HCX0</accession>
<evidence type="ECO:0000259" key="1">
    <source>
        <dbReference type="PROSITE" id="PS50053"/>
    </source>
</evidence>
<dbReference type="HOGENOM" id="CLU_1725409_0_0_1"/>
<dbReference type="OMA" id="MNDQTIG"/>
<dbReference type="SMR" id="B9HCX0"/>
<evidence type="ECO:0000313" key="3">
    <source>
        <dbReference type="Proteomes" id="UP000006729"/>
    </source>
</evidence>
<protein>
    <recommendedName>
        <fullName evidence="1">Ubiquitin-like domain-containing protein</fullName>
    </recommendedName>
</protein>
<evidence type="ECO:0000313" key="2">
    <source>
        <dbReference type="EMBL" id="PNT30810.1"/>
    </source>
</evidence>
<dbReference type="GO" id="GO:0031625">
    <property type="term" value="F:ubiquitin protein ligase binding"/>
    <property type="evidence" value="ECO:0000318"/>
    <property type="project" value="GO_Central"/>
</dbReference>
<organism evidence="2 3">
    <name type="scientific">Populus trichocarpa</name>
    <name type="common">Western balsam poplar</name>
    <name type="synonym">Populus balsamifera subsp. trichocarpa</name>
    <dbReference type="NCBI Taxonomy" id="3694"/>
    <lineage>
        <taxon>Eukaryota</taxon>
        <taxon>Viridiplantae</taxon>
        <taxon>Streptophyta</taxon>
        <taxon>Embryophyta</taxon>
        <taxon>Tracheophyta</taxon>
        <taxon>Spermatophyta</taxon>
        <taxon>Magnoliopsida</taxon>
        <taxon>eudicotyledons</taxon>
        <taxon>Gunneridae</taxon>
        <taxon>Pentapetalae</taxon>
        <taxon>rosids</taxon>
        <taxon>fabids</taxon>
        <taxon>Malpighiales</taxon>
        <taxon>Salicaceae</taxon>
        <taxon>Saliceae</taxon>
        <taxon>Populus</taxon>
    </lineage>
</organism>
<feature type="domain" description="Ubiquitin-like" evidence="1">
    <location>
        <begin position="2"/>
        <end position="80"/>
    </location>
</feature>